<keyword evidence="3 14" id="KW-0171">Cobalt transport</keyword>
<evidence type="ECO:0000256" key="10">
    <source>
        <dbReference type="ARBA" id="ARBA00023065"/>
    </source>
</evidence>
<dbReference type="NCBIfam" id="TIGR00123">
    <property type="entry name" value="cbiM"/>
    <property type="match status" value="1"/>
</dbReference>
<evidence type="ECO:0000256" key="14">
    <source>
        <dbReference type="HAMAP-Rule" id="MF_01462"/>
    </source>
</evidence>
<evidence type="ECO:0000256" key="13">
    <source>
        <dbReference type="ARBA" id="ARBA00060918"/>
    </source>
</evidence>
<evidence type="ECO:0000313" key="16">
    <source>
        <dbReference type="Proteomes" id="UP001198242"/>
    </source>
</evidence>
<evidence type="ECO:0000256" key="8">
    <source>
        <dbReference type="ARBA" id="ARBA00022729"/>
    </source>
</evidence>
<comment type="subunit">
    <text evidence="14">Forms an energy-coupling factor (ECF) transporter complex composed of an ATP-binding protein (A component, CbiO), a transmembrane protein (T component, CbiQ) and 2 possible substrate-capture proteins (S components, CbiM and CbiN) of unknown stoichimetry.</text>
</comment>
<feature type="transmembrane region" description="Helical" evidence="14">
    <location>
        <begin position="154"/>
        <end position="179"/>
    </location>
</feature>
<evidence type="ECO:0000256" key="3">
    <source>
        <dbReference type="ARBA" id="ARBA00022426"/>
    </source>
</evidence>
<keyword evidence="5 14" id="KW-1003">Cell membrane</keyword>
<comment type="similarity">
    <text evidence="13 14">Belongs to the CbiM family.</text>
</comment>
<dbReference type="NCBIfam" id="NF006184">
    <property type="entry name" value="PRK08319.1"/>
    <property type="match status" value="1"/>
</dbReference>
<organism evidence="15 16">
    <name type="scientific">Hominilimicola fabiformis</name>
    <dbReference type="NCBI Taxonomy" id="2885356"/>
    <lineage>
        <taxon>Bacteria</taxon>
        <taxon>Bacillati</taxon>
        <taxon>Bacillota</taxon>
        <taxon>Clostridia</taxon>
        <taxon>Eubacteriales</taxon>
        <taxon>Oscillospiraceae</taxon>
        <taxon>Hominilimicola</taxon>
    </lineage>
</organism>
<evidence type="ECO:0000256" key="4">
    <source>
        <dbReference type="ARBA" id="ARBA00022448"/>
    </source>
</evidence>
<feature type="transmembrane region" description="Helical" evidence="14">
    <location>
        <begin position="123"/>
        <end position="142"/>
    </location>
</feature>
<dbReference type="EMBL" id="JAJEQM010000001">
    <property type="protein sequence ID" value="MCC2209234.1"/>
    <property type="molecule type" value="Genomic_DNA"/>
</dbReference>
<dbReference type="Pfam" id="PF01891">
    <property type="entry name" value="CbiM"/>
    <property type="match status" value="1"/>
</dbReference>
<dbReference type="GO" id="GO:0015087">
    <property type="term" value="F:cobalt ion transmembrane transporter activity"/>
    <property type="evidence" value="ECO:0007669"/>
    <property type="project" value="UniProtKB-UniRule"/>
</dbReference>
<dbReference type="FunFam" id="1.10.1760.20:FF:000001">
    <property type="entry name" value="Cobalt transport protein CbiM"/>
    <property type="match status" value="1"/>
</dbReference>
<evidence type="ECO:0000256" key="11">
    <source>
        <dbReference type="ARBA" id="ARBA00023136"/>
    </source>
</evidence>
<accession>A0AAE3DW67</accession>
<keyword evidence="4 14" id="KW-0813">Transport</keyword>
<dbReference type="Gene3D" id="1.10.1760.20">
    <property type="match status" value="1"/>
</dbReference>
<evidence type="ECO:0000256" key="2">
    <source>
        <dbReference type="ARBA" id="ARBA00004953"/>
    </source>
</evidence>
<keyword evidence="12 14" id="KW-0170">Cobalt</keyword>
<evidence type="ECO:0000256" key="1">
    <source>
        <dbReference type="ARBA" id="ARBA00004429"/>
    </source>
</evidence>
<keyword evidence="11 14" id="KW-0472">Membrane</keyword>
<feature type="transmembrane region" description="Helical" evidence="14">
    <location>
        <begin position="29"/>
        <end position="46"/>
    </location>
</feature>
<proteinExistence type="inferred from homology"/>
<evidence type="ECO:0000256" key="12">
    <source>
        <dbReference type="ARBA" id="ARBA00023285"/>
    </source>
</evidence>
<keyword evidence="6 14" id="KW-0169">Cobalamin biosynthesis</keyword>
<dbReference type="PANTHER" id="PTHR43627:SF1">
    <property type="entry name" value="COBALT TRANSPORT PROTEIN CBIM"/>
    <property type="match status" value="1"/>
</dbReference>
<evidence type="ECO:0000256" key="6">
    <source>
        <dbReference type="ARBA" id="ARBA00022573"/>
    </source>
</evidence>
<protein>
    <recommendedName>
        <fullName evidence="14">Cobalt transport protein CbiM</fullName>
    </recommendedName>
    <alternativeName>
        <fullName evidence="14">Energy-coupling factor transporter probable substrate-capture protein CbiM</fullName>
        <shortName evidence="14">ECF transporter S component CbiM</shortName>
    </alternativeName>
</protein>
<dbReference type="InterPro" id="IPR002751">
    <property type="entry name" value="CbiM/NikMN"/>
</dbReference>
<comment type="caution">
    <text evidence="15">The sequence shown here is derived from an EMBL/GenBank/DDBJ whole genome shotgun (WGS) entry which is preliminary data.</text>
</comment>
<dbReference type="AlphaFoldDB" id="A0AAE3DW67"/>
<dbReference type="GO" id="GO:0009236">
    <property type="term" value="P:cobalamin biosynthetic process"/>
    <property type="evidence" value="ECO:0007669"/>
    <property type="project" value="UniProtKB-UniRule"/>
</dbReference>
<comment type="function">
    <text evidence="14">Part of the energy-coupling factor (ECF) transporter complex CbiMNOQ involved in cobalt import.</text>
</comment>
<dbReference type="PANTHER" id="PTHR43627">
    <property type="match status" value="1"/>
</dbReference>
<gene>
    <name evidence="14" type="primary">cbiM</name>
    <name evidence="15" type="ORF">LKE05_00250</name>
</gene>
<dbReference type="HAMAP" id="MF_01462">
    <property type="entry name" value="CbiM"/>
    <property type="match status" value="1"/>
</dbReference>
<keyword evidence="9 14" id="KW-1133">Transmembrane helix</keyword>
<evidence type="ECO:0000313" key="15">
    <source>
        <dbReference type="EMBL" id="MCC2209234.1"/>
    </source>
</evidence>
<keyword evidence="8" id="KW-0732">Signal</keyword>
<keyword evidence="16" id="KW-1185">Reference proteome</keyword>
<dbReference type="GO" id="GO:0043190">
    <property type="term" value="C:ATP-binding cassette (ABC) transporter complex"/>
    <property type="evidence" value="ECO:0007669"/>
    <property type="project" value="InterPro"/>
</dbReference>
<feature type="transmembrane region" description="Helical" evidence="14">
    <location>
        <begin position="191"/>
        <end position="217"/>
    </location>
</feature>
<reference evidence="15 16" key="1">
    <citation type="submission" date="2021-10" db="EMBL/GenBank/DDBJ databases">
        <title>Anaerobic single-cell dispensing facilitates the cultivation of human gut bacteria.</title>
        <authorList>
            <person name="Afrizal A."/>
        </authorList>
    </citation>
    <scope>NUCLEOTIDE SEQUENCE [LARGE SCALE GENOMIC DNA]</scope>
    <source>
        <strain evidence="15 16">CLA-AA-H232</strain>
    </source>
</reference>
<name>A0AAE3DW67_9FIRM</name>
<evidence type="ECO:0000256" key="5">
    <source>
        <dbReference type="ARBA" id="ARBA00022475"/>
    </source>
</evidence>
<dbReference type="InterPro" id="IPR018024">
    <property type="entry name" value="CbiM"/>
</dbReference>
<feature type="transmembrane region" description="Helical" evidence="14">
    <location>
        <begin position="58"/>
        <end position="78"/>
    </location>
</feature>
<evidence type="ECO:0000256" key="9">
    <source>
        <dbReference type="ARBA" id="ARBA00022989"/>
    </source>
</evidence>
<feature type="transmembrane region" description="Helical" evidence="14">
    <location>
        <begin position="90"/>
        <end position="116"/>
    </location>
</feature>
<comment type="pathway">
    <text evidence="2 14">Cofactor biosynthesis; adenosylcobalamin biosynthesis.</text>
</comment>
<keyword evidence="10 14" id="KW-0406">Ion transport</keyword>
<sequence length="231" mass="24491">MLSLLLVIPMTNAFAMHIMEGYLPPNYCIIWGVVCIPFLIAGGISMQKQAKKNNKTKILLALAGAFVFILSSLKIPSVTGSCSHPTGTGLGAILFGPSIMSLLGIIVLLFQALLLAHGGLTTLGANTFSMAIAGPFVSFGIYKLCQKLNAPKGLAVFLAATIGDIFTYVVTSCQLALAFPDQNFFASLVKFMGIFAVTQVPIAIAEGILSVMIFNVLAKNCTNELKQLNVI</sequence>
<comment type="subcellular location">
    <subcellularLocation>
        <location evidence="1">Cell inner membrane</location>
        <topology evidence="1">Multi-pass membrane protein</topology>
    </subcellularLocation>
    <subcellularLocation>
        <location evidence="14">Cell membrane</location>
        <topology evidence="14">Multi-pass membrane protein</topology>
    </subcellularLocation>
</comment>
<keyword evidence="7 14" id="KW-0812">Transmembrane</keyword>
<evidence type="ECO:0000256" key="7">
    <source>
        <dbReference type="ARBA" id="ARBA00022692"/>
    </source>
</evidence>
<dbReference type="Proteomes" id="UP001198242">
    <property type="component" value="Unassembled WGS sequence"/>
</dbReference>